<name>A0A285CL23_9BACI</name>
<dbReference type="PANTHER" id="PTHR36112">
    <property type="entry name" value="RIBOSOMAL RNA SMALL SUBUNIT METHYLTRANSFERASE J"/>
    <property type="match status" value="1"/>
</dbReference>
<gene>
    <name evidence="1" type="ORF">SAMN05877753_102435</name>
</gene>
<dbReference type="InterPro" id="IPR029063">
    <property type="entry name" value="SAM-dependent_MTases_sf"/>
</dbReference>
<dbReference type="InterPro" id="IPR007536">
    <property type="entry name" value="16SrRNA_methylTrfase_J"/>
</dbReference>
<dbReference type="Gene3D" id="3.40.50.150">
    <property type="entry name" value="Vaccinia Virus protein VP39"/>
    <property type="match status" value="1"/>
</dbReference>
<accession>A0A285CL23</accession>
<dbReference type="SUPFAM" id="SSF53335">
    <property type="entry name" value="S-adenosyl-L-methionine-dependent methyltransferases"/>
    <property type="match status" value="1"/>
</dbReference>
<dbReference type="AlphaFoldDB" id="A0A285CL23"/>
<dbReference type="OrthoDB" id="1653798at2"/>
<proteinExistence type="predicted"/>
<dbReference type="Pfam" id="PF04445">
    <property type="entry name" value="SAM_MT"/>
    <property type="match status" value="1"/>
</dbReference>
<dbReference type="GO" id="GO:0008990">
    <property type="term" value="F:rRNA (guanine-N2-)-methyltransferase activity"/>
    <property type="evidence" value="ECO:0007669"/>
    <property type="project" value="InterPro"/>
</dbReference>
<protein>
    <submittedName>
        <fullName evidence="1">Putative SAM-dependent methyltransferase</fullName>
    </submittedName>
</protein>
<evidence type="ECO:0000313" key="2">
    <source>
        <dbReference type="Proteomes" id="UP000219546"/>
    </source>
</evidence>
<dbReference type="PANTHER" id="PTHR36112:SF1">
    <property type="entry name" value="RIBOSOMAL RNA SMALL SUBUNIT METHYLTRANSFERASE J"/>
    <property type="match status" value="1"/>
</dbReference>
<keyword evidence="1" id="KW-0489">Methyltransferase</keyword>
<keyword evidence="2" id="KW-1185">Reference proteome</keyword>
<dbReference type="EMBL" id="OAOP01000002">
    <property type="protein sequence ID" value="SNX68254.1"/>
    <property type="molecule type" value="Genomic_DNA"/>
</dbReference>
<dbReference type="RefSeq" id="WP_097157618.1">
    <property type="nucleotide sequence ID" value="NZ_JBEPMQ010000001.1"/>
</dbReference>
<keyword evidence="1" id="KW-0808">Transferase</keyword>
<organism evidence="1 2">
    <name type="scientific">Bacillus oleivorans</name>
    <dbReference type="NCBI Taxonomy" id="1448271"/>
    <lineage>
        <taxon>Bacteria</taxon>
        <taxon>Bacillati</taxon>
        <taxon>Bacillota</taxon>
        <taxon>Bacilli</taxon>
        <taxon>Bacillales</taxon>
        <taxon>Bacillaceae</taxon>
        <taxon>Bacillus</taxon>
    </lineage>
</organism>
<sequence length="263" mass="30003">MTAYISTNLRPNEKILLKTKQIASQLNLPLIERGKRSIASLQQETMSEILIIGKERMELYPYGSLVPIFFHPSSAMFRIKRLERGEPDPFIDVSLLSKGDSILDCTLGLGSDSLVAAYQVGEMGTVLGIEENQLLFFLVKEGFKSWLTEYIPLQQALRRVRAENASYLTYLSQLPSKSFDCVYFDPMFDSTIEEAEVMRNWEKAAQFSELGQSAIEQAVRVAKKRVVLKAHYRSPLFKELGFTQIVRRSAKFHFGFIDIKDVK</sequence>
<evidence type="ECO:0000313" key="1">
    <source>
        <dbReference type="EMBL" id="SNX68254.1"/>
    </source>
</evidence>
<reference evidence="1 2" key="1">
    <citation type="submission" date="2017-08" db="EMBL/GenBank/DDBJ databases">
        <authorList>
            <person name="de Groot N.N."/>
        </authorList>
    </citation>
    <scope>NUCLEOTIDE SEQUENCE [LARGE SCALE GENOMIC DNA]</scope>
    <source>
        <strain evidence="1 2">JC228</strain>
    </source>
</reference>
<dbReference type="Proteomes" id="UP000219546">
    <property type="component" value="Unassembled WGS sequence"/>
</dbReference>